<dbReference type="Proteomes" id="UP000270524">
    <property type="component" value="Unassembled WGS sequence"/>
</dbReference>
<proteinExistence type="predicted"/>
<organism evidence="1 2">
    <name type="scientific">Pseudomonas cannabina</name>
    <dbReference type="NCBI Taxonomy" id="86840"/>
    <lineage>
        <taxon>Bacteria</taxon>
        <taxon>Pseudomonadati</taxon>
        <taxon>Pseudomonadota</taxon>
        <taxon>Gammaproteobacteria</taxon>
        <taxon>Pseudomonadales</taxon>
        <taxon>Pseudomonadaceae</taxon>
        <taxon>Pseudomonas</taxon>
    </lineage>
</organism>
<dbReference type="AlphaFoldDB" id="A0A3M3R325"/>
<protein>
    <submittedName>
        <fullName evidence="1">Uncharacterized protein</fullName>
    </submittedName>
</protein>
<reference evidence="1 2" key="1">
    <citation type="submission" date="2018-08" db="EMBL/GenBank/DDBJ databases">
        <title>Recombination of ecologically and evolutionarily significant loci maintains genetic cohesion in the Pseudomonas syringae species complex.</title>
        <authorList>
            <person name="Dillon M."/>
            <person name="Thakur S."/>
            <person name="Almeida R.N.D."/>
            <person name="Weir B.S."/>
            <person name="Guttman D.S."/>
        </authorList>
    </citation>
    <scope>NUCLEOTIDE SEQUENCE [LARGE SCALE GENOMIC DNA]</scope>
    <source>
        <strain evidence="1 2">ICMP 15203</strain>
    </source>
</reference>
<evidence type="ECO:0000313" key="1">
    <source>
        <dbReference type="EMBL" id="RMN90867.1"/>
    </source>
</evidence>
<dbReference type="InterPro" id="IPR021693">
    <property type="entry name" value="DUF3275"/>
</dbReference>
<gene>
    <name evidence="1" type="ORF">ALQ51_02062</name>
</gene>
<name>A0A3M3R325_PSECA</name>
<dbReference type="EMBL" id="RBPJ01000237">
    <property type="protein sequence ID" value="RMN90867.1"/>
    <property type="molecule type" value="Genomic_DNA"/>
</dbReference>
<evidence type="ECO:0000313" key="2">
    <source>
        <dbReference type="Proteomes" id="UP000270524"/>
    </source>
</evidence>
<dbReference type="Pfam" id="PF11679">
    <property type="entry name" value="DUF3275"/>
    <property type="match status" value="1"/>
</dbReference>
<comment type="caution">
    <text evidence="1">The sequence shown here is derived from an EMBL/GenBank/DDBJ whole genome shotgun (WGS) entry which is preliminary data.</text>
</comment>
<sequence>MINLLGYLAIRTISGRNGAFNVGRLSTSIGEFFIKDALLDGVWGAMEQGSQLSETSRWSVHRWGVGSAAMLEFSSTAARTRVLFAK</sequence>
<accession>A0A3M3R325</accession>